<keyword evidence="6" id="KW-1185">Reference proteome</keyword>
<dbReference type="EMBL" id="CAKOFQ010007170">
    <property type="protein sequence ID" value="CAH1993350.1"/>
    <property type="molecule type" value="Genomic_DNA"/>
</dbReference>
<feature type="region of interest" description="Disordered" evidence="3">
    <location>
        <begin position="189"/>
        <end position="716"/>
    </location>
</feature>
<dbReference type="Gene3D" id="3.30.70.330">
    <property type="match status" value="1"/>
</dbReference>
<sequence>MSVYPAIRQSVTLITLSCSIFPLLRWNMASGKKGKKTKGKTLALNDFLQETPGAIPIQPIRKSNVNWADEVDEHDLFETRKAVNVVLPTAPKASRDYEDKVPKDPPYCAYISNLPYDIDEEEIMDFFKDMRIASLRIPKDDRGGEIPRSKGYGYVEFEDRESLLDALILRDTNLKNRRIRIEVATNTDGDRRRGMGMMGRDREGGAFSSGDWRSGARSESSDERRSFRDDRGGGREGGGGAFTREGMREGGITGERGGRDSYRSNRDDRGPQDDGPGAWRTGDRPSFNRDRDRGGFSRDGDRDRDRGFTRDGDRGFSRDGDREERRGFGGRRFEDRERSEGFNRGGRDDRDRSEGFSRGGRDNRDNRDDRDGSDRERDQPRSRPKLMLAPRTKPIEPVAAEPATTAASIFGSAKPVDTTQREREIEEKLAKTQTTDRPTRDRDGSRDRRPISRERRRGGSRDRRPDSRHGSRAGSKERRYDSRDRRNGSRGRRSDSRDGRADSRDRRGDSDDDRRPSSRGSPERRSPGRSPDRRDEDRSPARRPPSRDDRDRSPDRRPEGVEGRFDSRDRRHSPVRDRRHSPNTAGRSPNREWRPPSRDDRPDSRDRSDGSRDKRHGGDIEGDRKNVERGRPPRKMDDNNPNKDSQHRKNDDKKSHSRNDNKSPDKADNRHKNEKHRRDEKRDMPKLTEPAPPNFAQNNKFAFLAPEDDDDNDTSN</sequence>
<feature type="compositionally biased region" description="Basic and acidic residues" evidence="3">
    <location>
        <begin position="189"/>
        <end position="204"/>
    </location>
</feature>
<feature type="compositionally biased region" description="Basic and acidic residues" evidence="3">
    <location>
        <begin position="589"/>
        <end position="686"/>
    </location>
</feature>
<dbReference type="InterPro" id="IPR012677">
    <property type="entry name" value="Nucleotide-bd_a/b_plait_sf"/>
</dbReference>
<dbReference type="Proteomes" id="UP001152888">
    <property type="component" value="Unassembled WGS sequence"/>
</dbReference>
<organism evidence="5 6">
    <name type="scientific">Acanthoscelides obtectus</name>
    <name type="common">Bean weevil</name>
    <name type="synonym">Bruchus obtectus</name>
    <dbReference type="NCBI Taxonomy" id="200917"/>
    <lineage>
        <taxon>Eukaryota</taxon>
        <taxon>Metazoa</taxon>
        <taxon>Ecdysozoa</taxon>
        <taxon>Arthropoda</taxon>
        <taxon>Hexapoda</taxon>
        <taxon>Insecta</taxon>
        <taxon>Pterygota</taxon>
        <taxon>Neoptera</taxon>
        <taxon>Endopterygota</taxon>
        <taxon>Coleoptera</taxon>
        <taxon>Polyphaga</taxon>
        <taxon>Cucujiformia</taxon>
        <taxon>Chrysomeloidea</taxon>
        <taxon>Chrysomelidae</taxon>
        <taxon>Bruchinae</taxon>
        <taxon>Bruchini</taxon>
        <taxon>Acanthoscelides</taxon>
    </lineage>
</organism>
<feature type="compositionally biased region" description="Low complexity" evidence="3">
    <location>
        <begin position="396"/>
        <end position="407"/>
    </location>
</feature>
<feature type="compositionally biased region" description="Acidic residues" evidence="3">
    <location>
        <begin position="706"/>
        <end position="716"/>
    </location>
</feature>
<dbReference type="Pfam" id="PF00076">
    <property type="entry name" value="RRM_1"/>
    <property type="match status" value="1"/>
</dbReference>
<evidence type="ECO:0000313" key="5">
    <source>
        <dbReference type="EMBL" id="CAH1993350.1"/>
    </source>
</evidence>
<dbReference type="InterPro" id="IPR000504">
    <property type="entry name" value="RRM_dom"/>
</dbReference>
<evidence type="ECO:0000259" key="4">
    <source>
        <dbReference type="PROSITE" id="PS50102"/>
    </source>
</evidence>
<name>A0A9P0LHU3_ACAOB</name>
<reference evidence="5" key="1">
    <citation type="submission" date="2022-03" db="EMBL/GenBank/DDBJ databases">
        <authorList>
            <person name="Sayadi A."/>
        </authorList>
    </citation>
    <scope>NUCLEOTIDE SEQUENCE</scope>
</reference>
<dbReference type="InterPro" id="IPR035979">
    <property type="entry name" value="RBD_domain_sf"/>
</dbReference>
<dbReference type="SMART" id="SM00360">
    <property type="entry name" value="RRM"/>
    <property type="match status" value="1"/>
</dbReference>
<proteinExistence type="predicted"/>
<feature type="domain" description="RRM" evidence="4">
    <location>
        <begin position="107"/>
        <end position="186"/>
    </location>
</feature>
<protein>
    <recommendedName>
        <fullName evidence="4">RRM domain-containing protein</fullName>
    </recommendedName>
</protein>
<dbReference type="SUPFAM" id="SSF54928">
    <property type="entry name" value="RNA-binding domain, RBD"/>
    <property type="match status" value="1"/>
</dbReference>
<feature type="compositionally biased region" description="Basic and acidic residues" evidence="3">
    <location>
        <begin position="214"/>
        <end position="234"/>
    </location>
</feature>
<evidence type="ECO:0000256" key="2">
    <source>
        <dbReference type="PROSITE-ProRule" id="PRU00176"/>
    </source>
</evidence>
<accession>A0A9P0LHU3</accession>
<comment type="caution">
    <text evidence="5">The sequence shown here is derived from an EMBL/GenBank/DDBJ whole genome shotgun (WGS) entry which is preliminary data.</text>
</comment>
<feature type="compositionally biased region" description="Basic and acidic residues" evidence="3">
    <location>
        <begin position="419"/>
        <end position="430"/>
    </location>
</feature>
<evidence type="ECO:0000256" key="1">
    <source>
        <dbReference type="ARBA" id="ARBA00022884"/>
    </source>
</evidence>
<dbReference type="GO" id="GO:0003723">
    <property type="term" value="F:RNA binding"/>
    <property type="evidence" value="ECO:0007669"/>
    <property type="project" value="UniProtKB-UniRule"/>
</dbReference>
<feature type="compositionally biased region" description="Basic and acidic residues" evidence="3">
    <location>
        <begin position="437"/>
        <end position="576"/>
    </location>
</feature>
<feature type="compositionally biased region" description="Basic and acidic residues" evidence="3">
    <location>
        <begin position="256"/>
        <end position="272"/>
    </location>
</feature>
<dbReference type="AlphaFoldDB" id="A0A9P0LHU3"/>
<evidence type="ECO:0000256" key="3">
    <source>
        <dbReference type="SAM" id="MobiDB-lite"/>
    </source>
</evidence>
<feature type="compositionally biased region" description="Basic and acidic residues" evidence="3">
    <location>
        <begin position="281"/>
        <end position="381"/>
    </location>
</feature>
<keyword evidence="1 2" id="KW-0694">RNA-binding</keyword>
<evidence type="ECO:0000313" key="6">
    <source>
        <dbReference type="Proteomes" id="UP001152888"/>
    </source>
</evidence>
<dbReference type="OrthoDB" id="1748655at2759"/>
<dbReference type="PROSITE" id="PS50102">
    <property type="entry name" value="RRM"/>
    <property type="match status" value="1"/>
</dbReference>
<gene>
    <name evidence="5" type="ORF">ACAOBT_LOCUS21458</name>
</gene>